<evidence type="ECO:0000313" key="8">
    <source>
        <dbReference type="EMBL" id="MBD1549245.1"/>
    </source>
</evidence>
<evidence type="ECO:0000256" key="6">
    <source>
        <dbReference type="HAMAP-Rule" id="MF_01216"/>
    </source>
</evidence>
<accession>A0A926P3V0</accession>
<evidence type="ECO:0000256" key="5">
    <source>
        <dbReference type="ARBA" id="ARBA00048542"/>
    </source>
</evidence>
<dbReference type="InterPro" id="IPR003680">
    <property type="entry name" value="Flavodoxin_fold"/>
</dbReference>
<dbReference type="Gene3D" id="3.40.50.360">
    <property type="match status" value="1"/>
</dbReference>
<feature type="binding site" evidence="6">
    <location>
        <begin position="15"/>
        <end position="17"/>
    </location>
    <ligand>
        <name>FMN</name>
        <dbReference type="ChEBI" id="CHEBI:58210"/>
    </ligand>
</feature>
<keyword evidence="3 6" id="KW-0560">Oxidoreductase</keyword>
<dbReference type="GO" id="GO:0010181">
    <property type="term" value="F:FMN binding"/>
    <property type="evidence" value="ECO:0007669"/>
    <property type="project" value="UniProtKB-UniRule"/>
</dbReference>
<dbReference type="InterPro" id="IPR029039">
    <property type="entry name" value="Flavoprotein-like_sf"/>
</dbReference>
<dbReference type="InterPro" id="IPR050104">
    <property type="entry name" value="FMN-dep_NADH:Q_OxRdtase_AzoR1"/>
</dbReference>
<evidence type="ECO:0000256" key="1">
    <source>
        <dbReference type="ARBA" id="ARBA00022630"/>
    </source>
</evidence>
<organism evidence="8 9">
    <name type="scientific">Roseibium aggregatum</name>
    <dbReference type="NCBI Taxonomy" id="187304"/>
    <lineage>
        <taxon>Bacteria</taxon>
        <taxon>Pseudomonadati</taxon>
        <taxon>Pseudomonadota</taxon>
        <taxon>Alphaproteobacteria</taxon>
        <taxon>Hyphomicrobiales</taxon>
        <taxon>Stappiaceae</taxon>
        <taxon>Roseibium</taxon>
    </lineage>
</organism>
<dbReference type="AlphaFoldDB" id="A0A926P3V0"/>
<keyword evidence="2 6" id="KW-0288">FMN</keyword>
<feature type="binding site" evidence="6">
    <location>
        <position position="9"/>
    </location>
    <ligand>
        <name>FMN</name>
        <dbReference type="ChEBI" id="CHEBI:58210"/>
    </ligand>
</feature>
<comment type="similarity">
    <text evidence="6">Belongs to the azoreductase type 1 family.</text>
</comment>
<dbReference type="PANTHER" id="PTHR43741:SF4">
    <property type="entry name" value="FMN-DEPENDENT NADH:QUINONE OXIDOREDUCTASE"/>
    <property type="match status" value="1"/>
</dbReference>
<dbReference type="HAMAP" id="MF_01216">
    <property type="entry name" value="Azoreductase_type1"/>
    <property type="match status" value="1"/>
</dbReference>
<comment type="catalytic activity">
    <reaction evidence="6">
        <text>2 a quinone + NADH + H(+) = 2 a 1,4-benzosemiquinone + NAD(+)</text>
        <dbReference type="Rhea" id="RHEA:65952"/>
        <dbReference type="ChEBI" id="CHEBI:15378"/>
        <dbReference type="ChEBI" id="CHEBI:57540"/>
        <dbReference type="ChEBI" id="CHEBI:57945"/>
        <dbReference type="ChEBI" id="CHEBI:132124"/>
        <dbReference type="ChEBI" id="CHEBI:134225"/>
    </reaction>
</comment>
<keyword evidence="4 6" id="KW-0520">NAD</keyword>
<evidence type="ECO:0000256" key="4">
    <source>
        <dbReference type="ARBA" id="ARBA00023027"/>
    </source>
</evidence>
<dbReference type="GO" id="GO:0016652">
    <property type="term" value="F:oxidoreductase activity, acting on NAD(P)H as acceptor"/>
    <property type="evidence" value="ECO:0007669"/>
    <property type="project" value="UniProtKB-UniRule"/>
</dbReference>
<proteinExistence type="inferred from homology"/>
<gene>
    <name evidence="6" type="primary">azoR</name>
    <name evidence="8" type="ORF">HK439_23535</name>
</gene>
<comment type="subunit">
    <text evidence="6">Homodimer.</text>
</comment>
<comment type="function">
    <text evidence="6">Also exhibits azoreductase activity. Catalyzes the reductive cleavage of the azo bond in aromatic azo compounds to the corresponding amines.</text>
</comment>
<dbReference type="EC" id="1.6.5.-" evidence="6"/>
<comment type="catalytic activity">
    <reaction evidence="5">
        <text>N,N-dimethyl-1,4-phenylenediamine + anthranilate + 2 NAD(+) = 2-(4-dimethylaminophenyl)diazenylbenzoate + 2 NADH + 2 H(+)</text>
        <dbReference type="Rhea" id="RHEA:55872"/>
        <dbReference type="ChEBI" id="CHEBI:15378"/>
        <dbReference type="ChEBI" id="CHEBI:15783"/>
        <dbReference type="ChEBI" id="CHEBI:16567"/>
        <dbReference type="ChEBI" id="CHEBI:57540"/>
        <dbReference type="ChEBI" id="CHEBI:57945"/>
        <dbReference type="ChEBI" id="CHEBI:71579"/>
        <dbReference type="EC" id="1.7.1.17"/>
    </reaction>
    <physiologicalReaction direction="right-to-left" evidence="5">
        <dbReference type="Rhea" id="RHEA:55874"/>
    </physiologicalReaction>
</comment>
<comment type="caution">
    <text evidence="6">Lacks conserved residue(s) required for the propagation of feature annotation.</text>
</comment>
<keyword evidence="1 6" id="KW-0285">Flavoprotein</keyword>
<feature type="domain" description="Flavodoxin-like fold" evidence="7">
    <location>
        <begin position="1"/>
        <end position="196"/>
    </location>
</feature>
<comment type="function">
    <text evidence="6">Quinone reductase that provides resistance to thiol-specific stress caused by electrophilic quinones.</text>
</comment>
<dbReference type="GO" id="GO:0009055">
    <property type="term" value="F:electron transfer activity"/>
    <property type="evidence" value="ECO:0007669"/>
    <property type="project" value="UniProtKB-UniRule"/>
</dbReference>
<dbReference type="Proteomes" id="UP000598467">
    <property type="component" value="Unassembled WGS sequence"/>
</dbReference>
<name>A0A926P3V0_9HYPH</name>
<reference evidence="8" key="1">
    <citation type="submission" date="2020-05" db="EMBL/GenBank/DDBJ databases">
        <title>Identification of trans-AT polyketide cluster in two marine bacteria, producers of a novel glutaramide-containing polyketide sesbanimide D and analogs.</title>
        <authorList>
            <person name="Kacar D."/>
            <person name="Rodriguez P."/>
            <person name="Canedo L."/>
            <person name="Gonzalez E."/>
            <person name="Galan B."/>
            <person name="De La Calle F."/>
            <person name="Garcia J.L."/>
        </authorList>
    </citation>
    <scope>NUCLEOTIDE SEQUENCE</scope>
    <source>
        <strain evidence="8">PHM038</strain>
    </source>
</reference>
<protein>
    <recommendedName>
        <fullName evidence="6">FMN dependent NADH:quinone oxidoreductase</fullName>
        <ecNumber evidence="6">1.6.5.-</ecNumber>
    </recommendedName>
    <alternativeName>
        <fullName evidence="6">Azo-dye reductase</fullName>
    </alternativeName>
    <alternativeName>
        <fullName evidence="6">FMN-dependent NADH-azo compound oxidoreductase</fullName>
    </alternativeName>
    <alternativeName>
        <fullName evidence="6">FMN-dependent NADH-azoreductase</fullName>
        <ecNumber evidence="6">1.7.1.17</ecNumber>
    </alternativeName>
</protein>
<dbReference type="PANTHER" id="PTHR43741">
    <property type="entry name" value="FMN-DEPENDENT NADH-AZOREDUCTASE 1"/>
    <property type="match status" value="1"/>
</dbReference>
<evidence type="ECO:0000256" key="3">
    <source>
        <dbReference type="ARBA" id="ARBA00023002"/>
    </source>
</evidence>
<dbReference type="GO" id="GO:0016655">
    <property type="term" value="F:oxidoreductase activity, acting on NAD(P)H, quinone or similar compound as acceptor"/>
    <property type="evidence" value="ECO:0007669"/>
    <property type="project" value="InterPro"/>
</dbReference>
<dbReference type="SUPFAM" id="SSF52218">
    <property type="entry name" value="Flavoproteins"/>
    <property type="match status" value="1"/>
</dbReference>
<evidence type="ECO:0000313" key="9">
    <source>
        <dbReference type="Proteomes" id="UP000598467"/>
    </source>
</evidence>
<sequence>MTLLHISASPREALSHSRKIGQMLVDRLCAETGLEVTRRDLAQTPPPWPDGRFAEASLCPDDQRTKRHRRDLEISESLIAELEAADALVIDSPMHNFTVPATFKAWIDLVVRPNRTFRGTPAGKVGLLADRPVVLVMASGGPVGEAPPAQTDFLTPYLRYVLATIGLRDLSTICLDSLRRGPDAVDRAETAAMARIDGIAAHVRDRLDRQALAAKASAAT</sequence>
<evidence type="ECO:0000256" key="2">
    <source>
        <dbReference type="ARBA" id="ARBA00022643"/>
    </source>
</evidence>
<dbReference type="Pfam" id="PF02525">
    <property type="entry name" value="Flavodoxin_2"/>
    <property type="match status" value="1"/>
</dbReference>
<evidence type="ECO:0000259" key="7">
    <source>
        <dbReference type="Pfam" id="PF02525"/>
    </source>
</evidence>
<comment type="caution">
    <text evidence="8">The sequence shown here is derived from an EMBL/GenBank/DDBJ whole genome shotgun (WGS) entry which is preliminary data.</text>
</comment>
<dbReference type="RefSeq" id="WP_190293936.1">
    <property type="nucleotide sequence ID" value="NZ_JABFCZ010000033.1"/>
</dbReference>
<dbReference type="InterPro" id="IPR023048">
    <property type="entry name" value="NADH:quinone_OxRdtase_FMN_depd"/>
</dbReference>
<dbReference type="EC" id="1.7.1.17" evidence="6"/>
<dbReference type="EMBL" id="JABFCZ010000033">
    <property type="protein sequence ID" value="MBD1549245.1"/>
    <property type="molecule type" value="Genomic_DNA"/>
</dbReference>
<comment type="cofactor">
    <cofactor evidence="6">
        <name>FMN</name>
        <dbReference type="ChEBI" id="CHEBI:58210"/>
    </cofactor>
    <text evidence="6">Binds 1 FMN per subunit.</text>
</comment>